<proteinExistence type="predicted"/>
<dbReference type="RefSeq" id="WP_169671386.1">
    <property type="nucleotide sequence ID" value="NZ_JABBHF010000003.1"/>
</dbReference>
<evidence type="ECO:0000259" key="3">
    <source>
        <dbReference type="SMART" id="SM01290"/>
    </source>
</evidence>
<dbReference type="SMART" id="SM01290">
    <property type="entry name" value="N-glycanase_N"/>
    <property type="match status" value="1"/>
</dbReference>
<feature type="signal peptide" evidence="2">
    <location>
        <begin position="1"/>
        <end position="24"/>
    </location>
</feature>
<evidence type="ECO:0000256" key="2">
    <source>
        <dbReference type="SAM" id="SignalP"/>
    </source>
</evidence>
<gene>
    <name evidence="4" type="ORF">HHX25_06465</name>
</gene>
<dbReference type="InterPro" id="IPR014784">
    <property type="entry name" value="Cu2_ascorb_mOase-like_C"/>
</dbReference>
<dbReference type="Pfam" id="PF09113">
    <property type="entry name" value="N-glycanase_C"/>
    <property type="match status" value="1"/>
</dbReference>
<keyword evidence="1" id="KW-1015">Disulfide bond</keyword>
<sequence length="403" mass="46747">MNLPFYIKYTCCLIVFLFWTQANSQHNDKSLKIEVFKNRLINFGGETGDTTTVKRLQNGRIVFKKVTVPIYKKGTDVSIKVKLRSNGDKWDKSGSCFVVTDRGQIDIIDVALGKEKFPENSNVLEDFQGVLKTKNYTPAIELMRFMTPFGVGYYSDEEKHPRIKYNRPVYVPKWEEEVVWESDISELESLVTGEFYIGVWIDTWTPEGYVVDVSLQYSGRQRHKLKVMPLMNTVYYVDGQKIPDLFSQSTLDLDFFVPKNLKNVQLYYTTTGHGGHSGGDEFIKLRNEVFFDSKLVINKIPWRDDCASFRRFNPSSGVWTKKDSAYAYNKNFKREFKEIEERLASSDISRSNWCPGSMVAPYKTNLKDIKKGKHKLQVKIPGTANKKEQYNHWLVSAYITYQD</sequence>
<comment type="caution">
    <text evidence="4">The sequence shown here is derived from an EMBL/GenBank/DDBJ whole genome shotgun (WGS) entry which is preliminary data.</text>
</comment>
<dbReference type="Pfam" id="PF09112">
    <property type="entry name" value="N-glycanase_N"/>
    <property type="match status" value="1"/>
</dbReference>
<keyword evidence="2" id="KW-0732">Signal</keyword>
<protein>
    <submittedName>
        <fullName evidence="4">N-glycanase</fullName>
    </submittedName>
</protein>
<keyword evidence="5" id="KW-1185">Reference proteome</keyword>
<dbReference type="InterPro" id="IPR015197">
    <property type="entry name" value="PngaseF_C"/>
</dbReference>
<dbReference type="InterPro" id="IPR015196">
    <property type="entry name" value="PngaseF_N"/>
</dbReference>
<dbReference type="InterPro" id="IPR043022">
    <property type="entry name" value="PngaseF_N_sf"/>
</dbReference>
<dbReference type="Gene3D" id="2.60.120.230">
    <property type="match status" value="1"/>
</dbReference>
<name>A0ABX1RVF1_9FLAO</name>
<dbReference type="Proteomes" id="UP000746690">
    <property type="component" value="Unassembled WGS sequence"/>
</dbReference>
<evidence type="ECO:0000256" key="1">
    <source>
        <dbReference type="ARBA" id="ARBA00023157"/>
    </source>
</evidence>
<dbReference type="EMBL" id="JABBHF010000003">
    <property type="protein sequence ID" value="NMH87141.1"/>
    <property type="molecule type" value="Genomic_DNA"/>
</dbReference>
<feature type="domain" description="Peptide-N-glycosidase F N-terminal" evidence="3">
    <location>
        <begin position="32"/>
        <end position="217"/>
    </location>
</feature>
<evidence type="ECO:0000313" key="4">
    <source>
        <dbReference type="EMBL" id="NMH87141.1"/>
    </source>
</evidence>
<dbReference type="InterPro" id="IPR008977">
    <property type="entry name" value="PHM/PNGase_F_dom_sf"/>
</dbReference>
<dbReference type="SUPFAM" id="SSF49742">
    <property type="entry name" value="PHM/PNGase F"/>
    <property type="match status" value="1"/>
</dbReference>
<reference evidence="4 5" key="1">
    <citation type="submission" date="2020-04" db="EMBL/GenBank/DDBJ databases">
        <title>A Flavivirga sp. nov.</title>
        <authorList>
            <person name="Sun X."/>
        </authorList>
    </citation>
    <scope>NUCLEOTIDE SEQUENCE [LARGE SCALE GENOMIC DNA]</scope>
    <source>
        <strain evidence="4 5">Y03</strain>
    </source>
</reference>
<accession>A0ABX1RVF1</accession>
<evidence type="ECO:0000313" key="5">
    <source>
        <dbReference type="Proteomes" id="UP000746690"/>
    </source>
</evidence>
<organism evidence="4 5">
    <name type="scientific">Flavivirga algicola</name>
    <dbReference type="NCBI Taxonomy" id="2729136"/>
    <lineage>
        <taxon>Bacteria</taxon>
        <taxon>Pseudomonadati</taxon>
        <taxon>Bacteroidota</taxon>
        <taxon>Flavobacteriia</taxon>
        <taxon>Flavobacteriales</taxon>
        <taxon>Flavobacteriaceae</taxon>
        <taxon>Flavivirga</taxon>
    </lineage>
</organism>
<dbReference type="Gene3D" id="2.60.120.1570">
    <property type="entry name" value="Peptide-N-glycosidase F, N-terminal domain"/>
    <property type="match status" value="1"/>
</dbReference>
<feature type="chain" id="PRO_5047190206" evidence="2">
    <location>
        <begin position="25"/>
        <end position="403"/>
    </location>
</feature>